<proteinExistence type="predicted"/>
<evidence type="ECO:0000313" key="3">
    <source>
        <dbReference type="Proteomes" id="UP001230005"/>
    </source>
</evidence>
<dbReference type="EMBL" id="JAUSUG010000011">
    <property type="protein sequence ID" value="MDQ0255544.1"/>
    <property type="molecule type" value="Genomic_DNA"/>
</dbReference>
<reference evidence="2 3" key="1">
    <citation type="submission" date="2023-07" db="EMBL/GenBank/DDBJ databases">
        <title>Genomic Encyclopedia of Type Strains, Phase IV (KMG-IV): sequencing the most valuable type-strain genomes for metagenomic binning, comparative biology and taxonomic classification.</title>
        <authorList>
            <person name="Goeker M."/>
        </authorList>
    </citation>
    <scope>NUCLEOTIDE SEQUENCE [LARGE SCALE GENOMIC DNA]</scope>
    <source>
        <strain evidence="2 3">DSM 9768</strain>
    </source>
</reference>
<accession>A0ABT9ZWE1</accession>
<dbReference type="RefSeq" id="WP_307326493.1">
    <property type="nucleotide sequence ID" value="NZ_JAUSUG010000011.1"/>
</dbReference>
<organism evidence="2 3">
    <name type="scientific">Evansella vedderi</name>
    <dbReference type="NCBI Taxonomy" id="38282"/>
    <lineage>
        <taxon>Bacteria</taxon>
        <taxon>Bacillati</taxon>
        <taxon>Bacillota</taxon>
        <taxon>Bacilli</taxon>
        <taxon>Bacillales</taxon>
        <taxon>Bacillaceae</taxon>
        <taxon>Evansella</taxon>
    </lineage>
</organism>
<evidence type="ECO:0000313" key="2">
    <source>
        <dbReference type="EMBL" id="MDQ0255544.1"/>
    </source>
</evidence>
<protein>
    <recommendedName>
        <fullName evidence="1">Phosphoadenosine phosphosulphate reductase domain-containing protein</fullName>
    </recommendedName>
</protein>
<evidence type="ECO:0000259" key="1">
    <source>
        <dbReference type="Pfam" id="PF01507"/>
    </source>
</evidence>
<dbReference type="Proteomes" id="UP001230005">
    <property type="component" value="Unassembled WGS sequence"/>
</dbReference>
<comment type="caution">
    <text evidence="2">The sequence shown here is derived from an EMBL/GenBank/DDBJ whole genome shotgun (WGS) entry which is preliminary data.</text>
</comment>
<sequence length="387" mass="45280">MGEQLSLFERESRHHVIFFSGGNSSFAVADYVKEKFPNDNIVLLFQDVKWEDPDLYRFIKDASDRLQLPLLTHSAGLSPIELMFEKKLLFNSMIGDCSKILKMKVASDFIKKGIEPPVVEWRNKHFLKDENFRNDPILYFGIDFMEAHRIDSITKNWAPFRVQAPLIDNFVDVDEVLDKYNIKRAKLYDLGFSHNNCGGRCVKAGHQHYKLLLKTMPERFKDIMEKEHHLKVCVSAYRYITNEKVEDPLPKDVQEIMLQELDDAYRDYFYGRTKKPKLYIHPGASSSHPEDLEMKQYAFMKKSYDGVSIPYPIRELKYDVEGPPFESYSYPGYFTKQRIEKEKERKRKAKNNSVLECTLDESDLIGGCGCFFDYSENQPEEEIASIF</sequence>
<feature type="domain" description="Phosphoadenosine phosphosulphate reductase" evidence="1">
    <location>
        <begin position="15"/>
        <end position="112"/>
    </location>
</feature>
<dbReference type="InterPro" id="IPR014729">
    <property type="entry name" value="Rossmann-like_a/b/a_fold"/>
</dbReference>
<dbReference type="InterPro" id="IPR002500">
    <property type="entry name" value="PAPS_reduct_dom"/>
</dbReference>
<dbReference type="SUPFAM" id="SSF52402">
    <property type="entry name" value="Adenine nucleotide alpha hydrolases-like"/>
    <property type="match status" value="1"/>
</dbReference>
<dbReference type="Gene3D" id="3.40.50.620">
    <property type="entry name" value="HUPs"/>
    <property type="match status" value="1"/>
</dbReference>
<dbReference type="Pfam" id="PF01507">
    <property type="entry name" value="PAPS_reduct"/>
    <property type="match status" value="1"/>
</dbReference>
<name>A0ABT9ZWE1_9BACI</name>
<gene>
    <name evidence="2" type="ORF">J2S74_002926</name>
</gene>
<keyword evidence="3" id="KW-1185">Reference proteome</keyword>